<dbReference type="SMART" id="SM01027">
    <property type="entry name" value="Beta-Casp"/>
    <property type="match status" value="1"/>
</dbReference>
<dbReference type="GO" id="GO:0003677">
    <property type="term" value="F:DNA binding"/>
    <property type="evidence" value="ECO:0007669"/>
    <property type="project" value="UniProtKB-KW"/>
</dbReference>
<dbReference type="InterPro" id="IPR011108">
    <property type="entry name" value="RMMBL"/>
</dbReference>
<keyword evidence="2" id="KW-0507">mRNA processing</keyword>
<dbReference type="InterPro" id="IPR021718">
    <property type="entry name" value="CPSF73-100_C"/>
</dbReference>
<dbReference type="InterPro" id="IPR054059">
    <property type="entry name" value="MORF/ORRM1/DAG-like_MORF"/>
</dbReference>
<dbReference type="SMART" id="SM00849">
    <property type="entry name" value="Lactamase_B"/>
    <property type="match status" value="1"/>
</dbReference>
<feature type="domain" description="Metallo-beta-lactamase" evidence="10">
    <location>
        <begin position="616"/>
        <end position="804"/>
    </location>
</feature>
<dbReference type="GO" id="GO:0004534">
    <property type="term" value="F:5'-3' RNA exonuclease activity"/>
    <property type="evidence" value="ECO:0007669"/>
    <property type="project" value="TreeGrafter"/>
</dbReference>
<keyword evidence="4" id="KW-0378">Hydrolase</keyword>
<feature type="domain" description="Beta-Casp" evidence="11">
    <location>
        <begin position="838"/>
        <end position="959"/>
    </location>
</feature>
<dbReference type="SUPFAM" id="SSF56281">
    <property type="entry name" value="Metallo-hydrolase/oxidoreductase"/>
    <property type="match status" value="1"/>
</dbReference>
<accession>A0AAE1YWX9</accession>
<evidence type="ECO:0000313" key="14">
    <source>
        <dbReference type="Proteomes" id="UP001293254"/>
    </source>
</evidence>
<organism evidence="13 14">
    <name type="scientific">Sesamum alatum</name>
    <dbReference type="NCBI Taxonomy" id="300844"/>
    <lineage>
        <taxon>Eukaryota</taxon>
        <taxon>Viridiplantae</taxon>
        <taxon>Streptophyta</taxon>
        <taxon>Embryophyta</taxon>
        <taxon>Tracheophyta</taxon>
        <taxon>Spermatophyta</taxon>
        <taxon>Magnoliopsida</taxon>
        <taxon>eudicotyledons</taxon>
        <taxon>Gunneridae</taxon>
        <taxon>Pentapetalae</taxon>
        <taxon>asterids</taxon>
        <taxon>lamiids</taxon>
        <taxon>Lamiales</taxon>
        <taxon>Pedaliaceae</taxon>
        <taxon>Sesamum</taxon>
    </lineage>
</organism>
<sequence>MKTTRRSVEPKTPKALALLLAPPSLRHHKQPPSAMALRFVRLRRVLSASSSLIHHSLYQPKPISSTFSHLLPSPTAPFSTQLARPFTSTTSLFRKTFDPETDEIGPDTILFEGCDYNHWLITIDFPKDSNLTREQMIETYVNTAAQVFGSVEEAKKKIYALSTTTYQGFQVECSEETSEKFKSLPGVVFVLPDSYIDPVNKEYGGDKYVNGEIFPRPPPVHYGRRNNRDRRPREQMPYQQGNAAYNSQGPPGQNYGPPPQQNYGPPPQQNYGLPPQQNYGPPQQQNYGPPPRQNYGPPPQQNYGQPPQQNYGPPPQQNYGPRQQQNYGPPPQQNYGSPQQSYAPRPQQSYGPPPHQSYGNSPNFPPQQNYSPPPTNAAGSGERNPMPPYQGNFNQVEPESQMYTIRSRLYFETLYKKTDGKSSSRICSHLSFYFLNEESLGGALLVLLELDVEKAFESIAMVNRLPCLVYVVGGTVVLHESYNRSSLVWSLNTHVLYIEFIASPVFGCIPFYCSKVCHWVTAGDVKAIGLQRSLMRGSLKNSSGDNLSSPGRHSLWRYSTRYSLREFWYWRIRILKRIAVMASTGQPAPSLKRTSSTSSEGDELIITPLGAGNEVGRSCVYMSYKGKTVMFDCGIHPAFSGMAALPYFDEIDPSNIDVLLVTHFHLDHAASLPYFLEKTTFRGRVFMTHATKAIYKLLLSDYVKVSKVSVEDMLYDEQDILRTMDKIEVIDFHQTLEVNGVRFWCYTAGHVLGAAMFMVDIAGVRVLYTGDYSREEDRHLRAAELPQFSPDICIIESTYGVQNHQPRNIREKLFTDVIHSTVAQGGRVLIPAFALGRAQELLLILDEYWSSHPDLHNVPIYYASPLAKRCMAVYQTYINSMNERIRNQFANSNPFDFKHISPLKSLDEFRDVGPAVVMASPGGLQSGLSRQLFDKWCSDKKNACVIPGYVVEGTLAKTIINEPKEVTLASGLTAPLNMQVHYISFSAHADYNQTSTFLKELMPPNIILVHGEANEMGRLKQKLLSVFADGNTKIITPKNCQSVEMHFNSQKMAKAIGKLAEKTPAVGETVSGLLVKKGFTYQIMAPEDLHVFSQLSTGNIIQRITIPYSGAFAVIKHRLKQIYESVESSTDEETGAPTLRVHDRVTLKQESENHVSLHWTADPISDMVSDSVVALVLNASRELPKVVVESEHEPTDEEQTKKADKIIHALLVSLFGDVKYDEEGKLLINVDGIVAHLDKQSGEVESENEGLKERVRTAFRRIKSAALVTQDITPNSGTLSTTATTDTAAAAAALSCLPGSRVWCILSRLQVENFSSSYKRMKRTAYYNAVPQVQDQWPIKKALTFSDVDITHPFLTLSRQQVETHIVVYMTPQQQEHLRAEGQVGFNAQDDDTGEMSVMKLKWRGSYYNLIGKWGKVVRGKGLEVGQEIKLRWFNGCLHFSVPQQQIVAVPPIRMVAAPLIQDHWPIRKVLTSSDVDPNHPFLPLPRKSVEEHILVHWLPQERDRLRKEEQVSINARDYDTGDTHGMKLKWRGNYYNLIGKWGNIIRLKGLGVGQEIRLRWTNNCLYFSVPEERFVATASGHDNWPIKKALTLSDVDTNHPFLTLPGKAVEDHILFYWTHQAREQLRNEHQVGINARDDDTGDLYVMKLKWRGSYYNLIGKWGKIIREKRLQVGREIRVRWDNGCLVFSVPQ</sequence>
<dbReference type="Pfam" id="PF11718">
    <property type="entry name" value="CPSF73-100_C"/>
    <property type="match status" value="1"/>
</dbReference>
<dbReference type="CDD" id="cd16292">
    <property type="entry name" value="CPSF3-like_MBL-fold"/>
    <property type="match status" value="1"/>
</dbReference>
<dbReference type="PANTHER" id="PTHR11203">
    <property type="entry name" value="CLEAVAGE AND POLYADENYLATION SPECIFICITY FACTOR FAMILY MEMBER"/>
    <property type="match status" value="1"/>
</dbReference>
<dbReference type="Gene3D" id="3.60.15.10">
    <property type="entry name" value="Ribonuclease Z/Hydroxyacylglutathione hydrolase-like"/>
    <property type="match status" value="1"/>
</dbReference>
<dbReference type="PANTHER" id="PTHR11203:SF11">
    <property type="entry name" value="CLEAVAGE AND POLYADENYLATION SPECIFICITY FACTOR SUBUNIT 3"/>
    <property type="match status" value="1"/>
</dbReference>
<comment type="subcellular location">
    <subcellularLocation>
        <location evidence="1">Nucleus</location>
    </subcellularLocation>
</comment>
<keyword evidence="3" id="KW-0540">Nuclease</keyword>
<dbReference type="FunFam" id="3.40.50.10890:FF:000001">
    <property type="entry name" value="Cleavage and polyadenylation specificity factor subunit 3"/>
    <property type="match status" value="1"/>
</dbReference>
<keyword evidence="6" id="KW-0238">DNA-binding</keyword>
<dbReference type="InterPro" id="IPR022712">
    <property type="entry name" value="Beta_Casp"/>
</dbReference>
<feature type="compositionally biased region" description="Low complexity" evidence="9">
    <location>
        <begin position="269"/>
        <end position="287"/>
    </location>
</feature>
<feature type="compositionally biased region" description="Polar residues" evidence="9">
    <location>
        <begin position="337"/>
        <end position="350"/>
    </location>
</feature>
<evidence type="ECO:0000313" key="13">
    <source>
        <dbReference type="EMBL" id="KAK4438315.1"/>
    </source>
</evidence>
<evidence type="ECO:0000259" key="11">
    <source>
        <dbReference type="SMART" id="SM01027"/>
    </source>
</evidence>
<dbReference type="GO" id="GO:0006398">
    <property type="term" value="P:mRNA 3'-end processing by stem-loop binding and cleavage"/>
    <property type="evidence" value="ECO:0007669"/>
    <property type="project" value="TreeGrafter"/>
</dbReference>
<feature type="compositionally biased region" description="Pro residues" evidence="9">
    <location>
        <begin position="288"/>
        <end position="300"/>
    </location>
</feature>
<evidence type="ECO:0000256" key="6">
    <source>
        <dbReference type="ARBA" id="ARBA00023125"/>
    </source>
</evidence>
<dbReference type="GO" id="GO:0005847">
    <property type="term" value="C:mRNA cleavage and polyadenylation specificity factor complex"/>
    <property type="evidence" value="ECO:0007669"/>
    <property type="project" value="TreeGrafter"/>
</dbReference>
<reference evidence="13" key="2">
    <citation type="journal article" date="2024" name="Plant">
        <title>Genomic evolution and insights into agronomic trait innovations of Sesamum species.</title>
        <authorList>
            <person name="Miao H."/>
            <person name="Wang L."/>
            <person name="Qu L."/>
            <person name="Liu H."/>
            <person name="Sun Y."/>
            <person name="Le M."/>
            <person name="Wang Q."/>
            <person name="Wei S."/>
            <person name="Zheng Y."/>
            <person name="Lin W."/>
            <person name="Duan Y."/>
            <person name="Cao H."/>
            <person name="Xiong S."/>
            <person name="Wang X."/>
            <person name="Wei L."/>
            <person name="Li C."/>
            <person name="Ma Q."/>
            <person name="Ju M."/>
            <person name="Zhao R."/>
            <person name="Li G."/>
            <person name="Mu C."/>
            <person name="Tian Q."/>
            <person name="Mei H."/>
            <person name="Zhang T."/>
            <person name="Gao T."/>
            <person name="Zhang H."/>
        </authorList>
    </citation>
    <scope>NUCLEOTIDE SEQUENCE</scope>
    <source>
        <strain evidence="13">3651</strain>
    </source>
</reference>
<dbReference type="Pfam" id="PF07521">
    <property type="entry name" value="RMMBL"/>
    <property type="match status" value="1"/>
</dbReference>
<feature type="domain" description="Pre-mRNA 3'-end-processing endonuclease polyadenylation factor C-term" evidence="12">
    <location>
        <begin position="1066"/>
        <end position="1269"/>
    </location>
</feature>
<dbReference type="InterPro" id="IPR050698">
    <property type="entry name" value="MBL"/>
</dbReference>
<evidence type="ECO:0000256" key="8">
    <source>
        <dbReference type="ARBA" id="ARBA00023242"/>
    </source>
</evidence>
<name>A0AAE1YWX9_9LAMI</name>
<dbReference type="Pfam" id="PF00753">
    <property type="entry name" value="Lactamase_B"/>
    <property type="match status" value="1"/>
</dbReference>
<evidence type="ECO:0000256" key="2">
    <source>
        <dbReference type="ARBA" id="ARBA00022664"/>
    </source>
</evidence>
<proteinExistence type="predicted"/>
<keyword evidence="8" id="KW-0539">Nucleus</keyword>
<feature type="compositionally biased region" description="Polar residues" evidence="9">
    <location>
        <begin position="237"/>
        <end position="247"/>
    </location>
</feature>
<dbReference type="Proteomes" id="UP001293254">
    <property type="component" value="Unassembled WGS sequence"/>
</dbReference>
<evidence type="ECO:0000256" key="3">
    <source>
        <dbReference type="ARBA" id="ARBA00022722"/>
    </source>
</evidence>
<dbReference type="Pfam" id="PF10996">
    <property type="entry name" value="Beta-Casp"/>
    <property type="match status" value="1"/>
</dbReference>
<keyword evidence="5" id="KW-0805">Transcription regulation</keyword>
<dbReference type="GO" id="GO:0003723">
    <property type="term" value="F:RNA binding"/>
    <property type="evidence" value="ECO:0007669"/>
    <property type="project" value="TreeGrafter"/>
</dbReference>
<feature type="compositionally biased region" description="Low complexity" evidence="9">
    <location>
        <begin position="301"/>
        <end position="327"/>
    </location>
</feature>
<dbReference type="Pfam" id="PF21864">
    <property type="entry name" value="MORF_dom"/>
    <property type="match status" value="1"/>
</dbReference>
<dbReference type="InterPro" id="IPR015300">
    <property type="entry name" value="DNA-bd_pseudobarrel_sf"/>
</dbReference>
<evidence type="ECO:0000259" key="10">
    <source>
        <dbReference type="SMART" id="SM00849"/>
    </source>
</evidence>
<protein>
    <submittedName>
        <fullName evidence="13">Cleavage and polyadenylation specificity factor subunit-I</fullName>
    </submittedName>
</protein>
<evidence type="ECO:0000256" key="9">
    <source>
        <dbReference type="SAM" id="MobiDB-lite"/>
    </source>
</evidence>
<keyword evidence="14" id="KW-1185">Reference proteome</keyword>
<evidence type="ECO:0000259" key="12">
    <source>
        <dbReference type="SMART" id="SM01098"/>
    </source>
</evidence>
<dbReference type="GO" id="GO:0004521">
    <property type="term" value="F:RNA endonuclease activity"/>
    <property type="evidence" value="ECO:0007669"/>
    <property type="project" value="TreeGrafter"/>
</dbReference>
<reference evidence="13" key="1">
    <citation type="submission" date="2020-06" db="EMBL/GenBank/DDBJ databases">
        <authorList>
            <person name="Li T."/>
            <person name="Hu X."/>
            <person name="Zhang T."/>
            <person name="Song X."/>
            <person name="Zhang H."/>
            <person name="Dai N."/>
            <person name="Sheng W."/>
            <person name="Hou X."/>
            <person name="Wei L."/>
        </authorList>
    </citation>
    <scope>NUCLEOTIDE SEQUENCE</scope>
    <source>
        <strain evidence="13">3651</strain>
        <tissue evidence="13">Leaf</tissue>
    </source>
</reference>
<keyword evidence="7" id="KW-0804">Transcription</keyword>
<comment type="caution">
    <text evidence="13">The sequence shown here is derived from an EMBL/GenBank/DDBJ whole genome shotgun (WGS) entry which is preliminary data.</text>
</comment>
<evidence type="ECO:0000256" key="5">
    <source>
        <dbReference type="ARBA" id="ARBA00023015"/>
    </source>
</evidence>
<feature type="compositionally biased region" description="Pro residues" evidence="9">
    <location>
        <begin position="256"/>
        <end position="268"/>
    </location>
</feature>
<feature type="region of interest" description="Disordered" evidence="9">
    <location>
        <begin position="206"/>
        <end position="398"/>
    </location>
</feature>
<gene>
    <name evidence="13" type="ORF">Salat_0165800</name>
</gene>
<dbReference type="InterPro" id="IPR036866">
    <property type="entry name" value="RibonucZ/Hydroxyglut_hydro"/>
</dbReference>
<dbReference type="Gene3D" id="2.40.330.10">
    <property type="entry name" value="DNA-binding pseudobarrel domain"/>
    <property type="match status" value="3"/>
</dbReference>
<evidence type="ECO:0000256" key="1">
    <source>
        <dbReference type="ARBA" id="ARBA00004123"/>
    </source>
</evidence>
<evidence type="ECO:0000256" key="4">
    <source>
        <dbReference type="ARBA" id="ARBA00022801"/>
    </source>
</evidence>
<dbReference type="FunFam" id="3.60.15.10:FF:000001">
    <property type="entry name" value="Cleavage and polyadenylation specificity factor"/>
    <property type="match status" value="1"/>
</dbReference>
<dbReference type="SMART" id="SM01098">
    <property type="entry name" value="CPSF73-100_C"/>
    <property type="match status" value="1"/>
</dbReference>
<dbReference type="SUPFAM" id="SSF101936">
    <property type="entry name" value="DNA-binding pseudobarrel domain"/>
    <property type="match status" value="3"/>
</dbReference>
<feature type="compositionally biased region" description="Polar residues" evidence="9">
    <location>
        <begin position="357"/>
        <end position="370"/>
    </location>
</feature>
<dbReference type="InterPro" id="IPR001279">
    <property type="entry name" value="Metallo-B-lactamas"/>
</dbReference>
<dbReference type="EMBL" id="JACGWO010000001">
    <property type="protein sequence ID" value="KAK4438315.1"/>
    <property type="molecule type" value="Genomic_DNA"/>
</dbReference>
<dbReference type="Gene3D" id="3.40.50.10890">
    <property type="match status" value="1"/>
</dbReference>
<evidence type="ECO:0000256" key="7">
    <source>
        <dbReference type="ARBA" id="ARBA00023163"/>
    </source>
</evidence>